<organism evidence="2 3">
    <name type="scientific">Leptonema illini DSM 21528</name>
    <dbReference type="NCBI Taxonomy" id="929563"/>
    <lineage>
        <taxon>Bacteria</taxon>
        <taxon>Pseudomonadati</taxon>
        <taxon>Spirochaetota</taxon>
        <taxon>Spirochaetia</taxon>
        <taxon>Leptospirales</taxon>
        <taxon>Leptospiraceae</taxon>
        <taxon>Leptonema</taxon>
    </lineage>
</organism>
<protein>
    <submittedName>
        <fullName evidence="2">Putative transposase</fullName>
    </submittedName>
</protein>
<dbReference type="InterPro" id="IPR009057">
    <property type="entry name" value="Homeodomain-like_sf"/>
</dbReference>
<reference evidence="2 3" key="1">
    <citation type="submission" date="2011-10" db="EMBL/GenBank/DDBJ databases">
        <title>The Improved High-Quality Draft genome of Leptonema illini DSM 21528.</title>
        <authorList>
            <consortium name="US DOE Joint Genome Institute (JGI-PGF)"/>
            <person name="Lucas S."/>
            <person name="Copeland A."/>
            <person name="Lapidus A."/>
            <person name="Glavina del Rio T."/>
            <person name="Dalin E."/>
            <person name="Tice H."/>
            <person name="Bruce D."/>
            <person name="Goodwin L."/>
            <person name="Pitluck S."/>
            <person name="Peters L."/>
            <person name="Mikhailova N."/>
            <person name="Held B."/>
            <person name="Kyrpides N."/>
            <person name="Mavromatis K."/>
            <person name="Ivanova N."/>
            <person name="Markowitz V."/>
            <person name="Cheng J.-F."/>
            <person name="Hugenholtz P."/>
            <person name="Woyke T."/>
            <person name="Wu D."/>
            <person name="Gronow S."/>
            <person name="Wellnitz S."/>
            <person name="Brambilla E.-M."/>
            <person name="Klenk H.-P."/>
            <person name="Eisen J.A."/>
        </authorList>
    </citation>
    <scope>NUCLEOTIDE SEQUENCE [LARGE SCALE GENOMIC DNA]</scope>
    <source>
        <strain evidence="2 3">DSM 21528</strain>
    </source>
</reference>
<dbReference type="AlphaFoldDB" id="H2CJA8"/>
<evidence type="ECO:0000313" key="3">
    <source>
        <dbReference type="Proteomes" id="UP000005737"/>
    </source>
</evidence>
<accession>H2CJA8</accession>
<keyword evidence="1" id="KW-0175">Coiled coil</keyword>
<keyword evidence="3" id="KW-1185">Reference proteome</keyword>
<name>H2CJA8_9LEPT</name>
<gene>
    <name evidence="2" type="ORF">Lepil_1358</name>
</gene>
<evidence type="ECO:0000256" key="1">
    <source>
        <dbReference type="SAM" id="Coils"/>
    </source>
</evidence>
<dbReference type="EMBL" id="JH597773">
    <property type="protein sequence ID" value="EHQ06048.1"/>
    <property type="molecule type" value="Genomic_DNA"/>
</dbReference>
<dbReference type="HOGENOM" id="CLU_121441_0_1_12"/>
<feature type="coiled-coil region" evidence="1">
    <location>
        <begin position="111"/>
        <end position="138"/>
    </location>
</feature>
<dbReference type="STRING" id="183.GCA_002009735_03123"/>
<sequence length="155" mass="17748">MRQGNERKRLILEKLLRPDAPPVKSVCKEYGVDQSMVYRWLREAKSGSMTGRTRRQNITLLEKQRLLLEAGAIAEADLGRWLREHGLHSSALDEWRSEIEKALKTAQKPVKDQSAQEIKALKKELHRKEKALAEVSALLVLKKKLATLLDEESEP</sequence>
<dbReference type="Proteomes" id="UP000005737">
    <property type="component" value="Unassembled WGS sequence"/>
</dbReference>
<dbReference type="SUPFAM" id="SSF46689">
    <property type="entry name" value="Homeodomain-like"/>
    <property type="match status" value="1"/>
</dbReference>
<proteinExistence type="predicted"/>
<evidence type="ECO:0000313" key="2">
    <source>
        <dbReference type="EMBL" id="EHQ06048.1"/>
    </source>
</evidence>